<evidence type="ECO:0000313" key="2">
    <source>
        <dbReference type="Proteomes" id="UP001244341"/>
    </source>
</evidence>
<organism evidence="1 2">
    <name type="scientific">Tetradesmus obliquus</name>
    <name type="common">Green alga</name>
    <name type="synonym">Acutodesmus obliquus</name>
    <dbReference type="NCBI Taxonomy" id="3088"/>
    <lineage>
        <taxon>Eukaryota</taxon>
        <taxon>Viridiplantae</taxon>
        <taxon>Chlorophyta</taxon>
        <taxon>core chlorophytes</taxon>
        <taxon>Chlorophyceae</taxon>
        <taxon>CS clade</taxon>
        <taxon>Sphaeropleales</taxon>
        <taxon>Scenedesmaceae</taxon>
        <taxon>Tetradesmus</taxon>
    </lineage>
</organism>
<dbReference type="Proteomes" id="UP001244341">
    <property type="component" value="Chromosome 5b"/>
</dbReference>
<accession>A0ABY8U524</accession>
<keyword evidence="2" id="KW-1185">Reference proteome</keyword>
<protein>
    <submittedName>
        <fullName evidence="1">Uncharacterized protein</fullName>
    </submittedName>
</protein>
<sequence>MSGNHYSKQTISAASSAATQAVLQALEAKEQQAQAALAQLGCCNSSSGGGSYDELYSTRLLRRATADPAAALAIVRFPLSERLQYLVTAVQRMAVLLRKYDSPGPTTSLGSAQEQLHAVVDALSECVIVAGLLDPPAKKLGNMLVNLETLEPEPYPQGYWRAVARNMQLTADQKAAFKLCWASVKANKAALTEQHSRLKQHTAEQQQQQRVYVPVITGVHRPAVRFELQQLHEAQASTSSGSAAALSRELSADATDLA</sequence>
<proteinExistence type="predicted"/>
<name>A0ABY8U524_TETOB</name>
<gene>
    <name evidence="1" type="ORF">OEZ85_003248</name>
</gene>
<reference evidence="1 2" key="1">
    <citation type="submission" date="2023-05" db="EMBL/GenBank/DDBJ databases">
        <title>A 100% complete, gapless, phased diploid assembly of the Scenedesmus obliquus UTEX 3031 genome.</title>
        <authorList>
            <person name="Biondi T.C."/>
            <person name="Hanschen E.R."/>
            <person name="Kwon T."/>
            <person name="Eng W."/>
            <person name="Kruse C.P.S."/>
            <person name="Koehler S.I."/>
            <person name="Kunde Y."/>
            <person name="Gleasner C.D."/>
            <person name="You Mak K.T."/>
            <person name="Polle J."/>
            <person name="Hovde B.T."/>
            <person name="Starkenburg S.R."/>
        </authorList>
    </citation>
    <scope>NUCLEOTIDE SEQUENCE [LARGE SCALE GENOMIC DNA]</scope>
    <source>
        <strain evidence="1 2">DOE0152z</strain>
    </source>
</reference>
<dbReference type="EMBL" id="CP126212">
    <property type="protein sequence ID" value="WIA14763.1"/>
    <property type="molecule type" value="Genomic_DNA"/>
</dbReference>
<evidence type="ECO:0000313" key="1">
    <source>
        <dbReference type="EMBL" id="WIA14763.1"/>
    </source>
</evidence>